<dbReference type="InterPro" id="IPR017592">
    <property type="entry name" value="Pilus_assmbl_Flp-typ_CpaB"/>
</dbReference>
<dbReference type="Gene3D" id="3.90.1210.10">
    <property type="entry name" value="Antifreeze-like/N-acetylneuraminic acid synthase C-terminal domain"/>
    <property type="match status" value="1"/>
</dbReference>
<dbReference type="RefSeq" id="WP_203346958.1">
    <property type="nucleotide sequence ID" value="NZ_CANMIY010000006.1"/>
</dbReference>
<dbReference type="InterPro" id="IPR031571">
    <property type="entry name" value="RcpC_dom"/>
</dbReference>
<dbReference type="SMART" id="SM00858">
    <property type="entry name" value="SAF"/>
    <property type="match status" value="1"/>
</dbReference>
<organism evidence="2 3">
    <name type="scientific">Vibrio diabolicus</name>
    <dbReference type="NCBI Taxonomy" id="50719"/>
    <lineage>
        <taxon>Bacteria</taxon>
        <taxon>Pseudomonadati</taxon>
        <taxon>Pseudomonadota</taxon>
        <taxon>Gammaproteobacteria</taxon>
        <taxon>Vibrionales</taxon>
        <taxon>Vibrionaceae</taxon>
        <taxon>Vibrio</taxon>
        <taxon>Vibrio diabolicus subgroup</taxon>
    </lineage>
</organism>
<proteinExistence type="predicted"/>
<sequence length="252" mass="27658">MSRTQVIMLLLLSIVFGLAAVLIAKQWMDGNNQPTVELEEVERHPVLVAAMELEPGTILEEKHLTTKLLEIDWIEEVTLEDKDQEQILGRIVSNTIYKGEMLHPNRLARPGEGATLAALIPENKRALTIRVNDVIGVAGFLLPGNKVDVLNTVSYGSRSASTTTVLKNINVLAVDQTARTNDNKPVIVRAVTLEVTPKEAEKLLSANSKGNIQLALRNPHEVEKPVVARKYTPRPSVTIIKGSQASNVRVSN</sequence>
<evidence type="ECO:0000313" key="2">
    <source>
        <dbReference type="EMBL" id="QRG83473.1"/>
    </source>
</evidence>
<dbReference type="NCBIfam" id="TIGR03177">
    <property type="entry name" value="pilus_cpaB"/>
    <property type="match status" value="1"/>
</dbReference>
<name>A0AA92LSK2_9VIBR</name>
<feature type="domain" description="SAF" evidence="1">
    <location>
        <begin position="44"/>
        <end position="108"/>
    </location>
</feature>
<dbReference type="AlphaFoldDB" id="A0AA92LSK2"/>
<dbReference type="EMBL" id="CP069195">
    <property type="protein sequence ID" value="QRG83473.1"/>
    <property type="molecule type" value="Genomic_DNA"/>
</dbReference>
<dbReference type="InterPro" id="IPR013974">
    <property type="entry name" value="SAF"/>
</dbReference>
<gene>
    <name evidence="2" type="primary">cpaB</name>
    <name evidence="2" type="ORF">JOS67_03990</name>
</gene>
<evidence type="ECO:0000259" key="1">
    <source>
        <dbReference type="SMART" id="SM00858"/>
    </source>
</evidence>
<dbReference type="CDD" id="cd11614">
    <property type="entry name" value="SAF_CpaB_FlgA_like"/>
    <property type="match status" value="1"/>
</dbReference>
<protein>
    <submittedName>
        <fullName evidence="2">Flp pilus assembly protein CpaB</fullName>
    </submittedName>
</protein>
<dbReference type="Pfam" id="PF08666">
    <property type="entry name" value="SAF"/>
    <property type="match status" value="1"/>
</dbReference>
<accession>A0AA92LSK2</accession>
<reference evidence="2 3" key="1">
    <citation type="submission" date="2021-01" db="EMBL/GenBank/DDBJ databases">
        <title>Characterization of a novel blaVMB-2- harboring plasmid in Vibrio diabolicus.</title>
        <authorList>
            <person name="Liu M."/>
        </authorList>
    </citation>
    <scope>NUCLEOTIDE SEQUENCE [LARGE SCALE GENOMIC DNA]</scope>
    <source>
        <strain evidence="2 3">SLV18</strain>
    </source>
</reference>
<dbReference type="Pfam" id="PF16976">
    <property type="entry name" value="RcpC"/>
    <property type="match status" value="1"/>
</dbReference>
<evidence type="ECO:0000313" key="3">
    <source>
        <dbReference type="Proteomes" id="UP000596337"/>
    </source>
</evidence>
<dbReference type="Proteomes" id="UP000596337">
    <property type="component" value="Chromosome 1"/>
</dbReference>